<evidence type="ECO:0000256" key="1">
    <source>
        <dbReference type="ARBA" id="ARBA00004123"/>
    </source>
</evidence>
<accession>A0A3B4CQ62</accession>
<evidence type="ECO:0000313" key="6">
    <source>
        <dbReference type="Ensembl" id="ENSPNAP00000013498.2"/>
    </source>
</evidence>
<dbReference type="GO" id="GO:0003713">
    <property type="term" value="F:transcription coactivator activity"/>
    <property type="evidence" value="ECO:0007669"/>
    <property type="project" value="TreeGrafter"/>
</dbReference>
<comment type="subcellular location">
    <subcellularLocation>
        <location evidence="1">Nucleus</location>
    </subcellularLocation>
</comment>
<gene>
    <name evidence="6" type="primary">MYOCD</name>
</gene>
<evidence type="ECO:0000256" key="2">
    <source>
        <dbReference type="ARBA" id="ARBA00022737"/>
    </source>
</evidence>
<dbReference type="GO" id="GO:0004864">
    <property type="term" value="F:protein phosphatase inhibitor activity"/>
    <property type="evidence" value="ECO:0007669"/>
    <property type="project" value="UniProtKB-UniRule"/>
</dbReference>
<reference evidence="6" key="2">
    <citation type="submission" date="2025-08" db="UniProtKB">
        <authorList>
            <consortium name="Ensembl"/>
        </authorList>
    </citation>
    <scope>IDENTIFICATION</scope>
</reference>
<evidence type="ECO:0000256" key="3">
    <source>
        <dbReference type="ARBA" id="ARBA00023242"/>
    </source>
</evidence>
<comment type="similarity">
    <text evidence="5">Belongs to the phosphatase and actin regulator family.</text>
</comment>
<dbReference type="GeneTree" id="ENSGT00950000182979"/>
<dbReference type="STRING" id="42514.ENSPNAP00000013498"/>
<evidence type="ECO:0000313" key="7">
    <source>
        <dbReference type="Proteomes" id="UP001501920"/>
    </source>
</evidence>
<dbReference type="Ensembl" id="ENSPNAT00000021117.2">
    <property type="protein sequence ID" value="ENSPNAP00000013498.2"/>
    <property type="gene ID" value="ENSPNAG00000035472.1"/>
</dbReference>
<dbReference type="PANTHER" id="PTHR22793">
    <property type="entry name" value="MYOCARDIN-RELATED TRANSCRIPTION FACTOR-RELATED"/>
    <property type="match status" value="1"/>
</dbReference>
<dbReference type="GO" id="GO:0003779">
    <property type="term" value="F:actin binding"/>
    <property type="evidence" value="ECO:0007669"/>
    <property type="project" value="UniProtKB-KW"/>
</dbReference>
<dbReference type="Pfam" id="PF02755">
    <property type="entry name" value="RPEL"/>
    <property type="match status" value="2"/>
</dbReference>
<dbReference type="Gene3D" id="6.10.140.2040">
    <property type="match status" value="1"/>
</dbReference>
<dbReference type="InterPro" id="IPR004018">
    <property type="entry name" value="RPEL_repeat"/>
</dbReference>
<feature type="repeat" description="RPEL" evidence="4">
    <location>
        <begin position="68"/>
        <end position="93"/>
    </location>
</feature>
<keyword evidence="3" id="KW-0539">Nucleus</keyword>
<protein>
    <recommendedName>
        <fullName evidence="5">Phosphatase and actin regulator</fullName>
    </recommendedName>
</protein>
<dbReference type="SMART" id="SM00707">
    <property type="entry name" value="RPEL"/>
    <property type="match status" value="2"/>
</dbReference>
<reference evidence="6" key="3">
    <citation type="submission" date="2025-09" db="UniProtKB">
        <authorList>
            <consortium name="Ensembl"/>
        </authorList>
    </citation>
    <scope>IDENTIFICATION</scope>
</reference>
<keyword evidence="7" id="KW-1185">Reference proteome</keyword>
<evidence type="ECO:0000256" key="5">
    <source>
        <dbReference type="RuleBase" id="RU301113"/>
    </source>
</evidence>
<dbReference type="Proteomes" id="UP001501920">
    <property type="component" value="Chromosome 1"/>
</dbReference>
<keyword evidence="5" id="KW-0009">Actin-binding</keyword>
<dbReference type="GO" id="GO:0051145">
    <property type="term" value="P:smooth muscle cell differentiation"/>
    <property type="evidence" value="ECO:0007669"/>
    <property type="project" value="TreeGrafter"/>
</dbReference>
<dbReference type="Gene3D" id="6.10.150.10">
    <property type="match status" value="1"/>
</dbReference>
<dbReference type="GO" id="GO:0045944">
    <property type="term" value="P:positive regulation of transcription by RNA polymerase II"/>
    <property type="evidence" value="ECO:0007669"/>
    <property type="project" value="TreeGrafter"/>
</dbReference>
<keyword evidence="2 5" id="KW-0677">Repeat</keyword>
<proteinExistence type="inferred from homology"/>
<reference evidence="6 7" key="1">
    <citation type="submission" date="2020-10" db="EMBL/GenBank/DDBJ databases">
        <title>Pygocentrus nattereri (red-bellied piranha) genome, fPygNat1, primary haplotype.</title>
        <authorList>
            <person name="Myers G."/>
            <person name="Meyer A."/>
            <person name="Karagic N."/>
            <person name="Pippel M."/>
            <person name="Winkler S."/>
            <person name="Tracey A."/>
            <person name="Wood J."/>
            <person name="Formenti G."/>
            <person name="Howe K."/>
            <person name="Fedrigo O."/>
            <person name="Jarvis E.D."/>
        </authorList>
    </citation>
    <scope>NUCLEOTIDE SEQUENCE [LARGE SCALE GENOMIC DNA]</scope>
</reference>
<dbReference type="PANTHER" id="PTHR22793:SF12">
    <property type="entry name" value="MYOCARDIN-RELATED TRANSCRIPTION FACTOR, ISOFORM H"/>
    <property type="match status" value="1"/>
</dbReference>
<sequence length="126" mass="14462">IPPQTDPAAFHEQRRSLERARTEDYLKRKIRSRPTRSELVKMHILEETCAEASLQAKQLMLKKARLADDLNDKLSQRPGPMELIEKNIIPIDSGIKQAVLGMVLYTHIYINDMGSYRCCPICQAKI</sequence>
<dbReference type="PROSITE" id="PS51073">
    <property type="entry name" value="RPEL"/>
    <property type="match status" value="2"/>
</dbReference>
<feature type="repeat" description="RPEL" evidence="4">
    <location>
        <begin position="24"/>
        <end position="49"/>
    </location>
</feature>
<dbReference type="InterPro" id="IPR043451">
    <property type="entry name" value="Myocardin-like"/>
</dbReference>
<name>A0A3B4CQ62_PYGNA</name>
<evidence type="ECO:0000256" key="4">
    <source>
        <dbReference type="PROSITE-ProRule" id="PRU00401"/>
    </source>
</evidence>
<dbReference type="AlphaFoldDB" id="A0A3B4CQ62"/>
<organism evidence="6 7">
    <name type="scientific">Pygocentrus nattereri</name>
    <name type="common">Red-bellied piranha</name>
    <dbReference type="NCBI Taxonomy" id="42514"/>
    <lineage>
        <taxon>Eukaryota</taxon>
        <taxon>Metazoa</taxon>
        <taxon>Chordata</taxon>
        <taxon>Craniata</taxon>
        <taxon>Vertebrata</taxon>
        <taxon>Euteleostomi</taxon>
        <taxon>Actinopterygii</taxon>
        <taxon>Neopterygii</taxon>
        <taxon>Teleostei</taxon>
        <taxon>Ostariophysi</taxon>
        <taxon>Characiformes</taxon>
        <taxon>Characoidei</taxon>
        <taxon>Pygocentrus</taxon>
    </lineage>
</organism>
<dbReference type="GO" id="GO:0005634">
    <property type="term" value="C:nucleus"/>
    <property type="evidence" value="ECO:0007669"/>
    <property type="project" value="UniProtKB-SubCell"/>
</dbReference>
<comment type="subunit">
    <text evidence="5">Binds PPP1CA and actin.</text>
</comment>